<dbReference type="EMBL" id="JAGTJQ010000001">
    <property type="protein sequence ID" value="KAH7040230.1"/>
    <property type="molecule type" value="Genomic_DNA"/>
</dbReference>
<accession>A0A9P9BW45</accession>
<dbReference type="AlphaFoldDB" id="A0A9P9BW45"/>
<proteinExistence type="predicted"/>
<evidence type="ECO:0000313" key="2">
    <source>
        <dbReference type="Proteomes" id="UP000756346"/>
    </source>
</evidence>
<gene>
    <name evidence="1" type="ORF">B0I36DRAFT_370999</name>
</gene>
<evidence type="ECO:0000313" key="1">
    <source>
        <dbReference type="EMBL" id="KAH7040230.1"/>
    </source>
</evidence>
<dbReference type="OrthoDB" id="89086at2759"/>
<dbReference type="Pfam" id="PF05630">
    <property type="entry name" value="NPP1"/>
    <property type="match status" value="1"/>
</dbReference>
<dbReference type="Proteomes" id="UP000756346">
    <property type="component" value="Unassembled WGS sequence"/>
</dbReference>
<dbReference type="PANTHER" id="PTHR33657">
    <property type="entry name" value="DOMAIN PROTEIN, PUTATIVE (AFU_ORTHOLOGUE AFUA_5G00600)-RELATED"/>
    <property type="match status" value="1"/>
</dbReference>
<name>A0A9P9BW45_9PEZI</name>
<dbReference type="InterPro" id="IPR008701">
    <property type="entry name" value="NPP1"/>
</dbReference>
<keyword evidence="2" id="KW-1185">Reference proteome</keyword>
<protein>
    <submittedName>
        <fullName evidence="1">Necrosis inducing protein</fullName>
    </submittedName>
</protein>
<dbReference type="GeneID" id="70189519"/>
<sequence length="237" mass="26114">MDKRDPPRGLAQSASEAELRWQPALDFDTDGCYNTPAIDSSGNVAEGLDHNYTGGADDCRDESDLDNNNVYVRTRCNNNWCAHVYDYYFEKDVAVQHVIDAGGHRHDWEHIIVFVEGGNTARIVAASAHGDYDTKNADDSGVRWDGDHPKIVYHKDGGSTHAFRFASADDDNIENHKGVWFRGALVNWQALADAGVRDTLVNHDFGSASFALKDSSFKQQIDYARNGGAPGFDSGSD</sequence>
<dbReference type="RefSeq" id="XP_046018285.1">
    <property type="nucleotide sequence ID" value="XM_046159973.1"/>
</dbReference>
<comment type="caution">
    <text evidence="1">The sequence shown here is derived from an EMBL/GenBank/DDBJ whole genome shotgun (WGS) entry which is preliminary data.</text>
</comment>
<dbReference type="PANTHER" id="PTHR33657:SF6">
    <property type="entry name" value="SECRETED PROTEIN"/>
    <property type="match status" value="1"/>
</dbReference>
<reference evidence="1" key="1">
    <citation type="journal article" date="2021" name="Nat. Commun.">
        <title>Genetic determinants of endophytism in the Arabidopsis root mycobiome.</title>
        <authorList>
            <person name="Mesny F."/>
            <person name="Miyauchi S."/>
            <person name="Thiergart T."/>
            <person name="Pickel B."/>
            <person name="Atanasova L."/>
            <person name="Karlsson M."/>
            <person name="Huettel B."/>
            <person name="Barry K.W."/>
            <person name="Haridas S."/>
            <person name="Chen C."/>
            <person name="Bauer D."/>
            <person name="Andreopoulos W."/>
            <person name="Pangilinan J."/>
            <person name="LaButti K."/>
            <person name="Riley R."/>
            <person name="Lipzen A."/>
            <person name="Clum A."/>
            <person name="Drula E."/>
            <person name="Henrissat B."/>
            <person name="Kohler A."/>
            <person name="Grigoriev I.V."/>
            <person name="Martin F.M."/>
            <person name="Hacquard S."/>
        </authorList>
    </citation>
    <scope>NUCLEOTIDE SEQUENCE</scope>
    <source>
        <strain evidence="1">MPI-CAGE-CH-0230</strain>
    </source>
</reference>
<dbReference type="PIRSF" id="PIRSF029958">
    <property type="entry name" value="Necrosis-inducing_protein"/>
    <property type="match status" value="1"/>
</dbReference>
<organism evidence="1 2">
    <name type="scientific">Microdochium trichocladiopsis</name>
    <dbReference type="NCBI Taxonomy" id="1682393"/>
    <lineage>
        <taxon>Eukaryota</taxon>
        <taxon>Fungi</taxon>
        <taxon>Dikarya</taxon>
        <taxon>Ascomycota</taxon>
        <taxon>Pezizomycotina</taxon>
        <taxon>Sordariomycetes</taxon>
        <taxon>Xylariomycetidae</taxon>
        <taxon>Xylariales</taxon>
        <taxon>Microdochiaceae</taxon>
        <taxon>Microdochium</taxon>
    </lineage>
</organism>